<evidence type="ECO:0000259" key="1">
    <source>
        <dbReference type="Pfam" id="PF09836"/>
    </source>
</evidence>
<dbReference type="InterPro" id="IPR018640">
    <property type="entry name" value="DUF2063"/>
</dbReference>
<evidence type="ECO:0000313" key="3">
    <source>
        <dbReference type="Proteomes" id="UP000403266"/>
    </source>
</evidence>
<protein>
    <submittedName>
        <fullName evidence="2">DUF2063 domain-containing protein</fullName>
    </submittedName>
</protein>
<accession>A0A5N7MFI0</accession>
<dbReference type="AlphaFoldDB" id="A0A5N7MFI0"/>
<feature type="domain" description="Putative DNA-binding" evidence="1">
    <location>
        <begin position="44"/>
        <end position="95"/>
    </location>
</feature>
<dbReference type="InterPro" id="IPR044922">
    <property type="entry name" value="DUF2063_N_sf"/>
</dbReference>
<organism evidence="2 3">
    <name type="scientific">Microvirga tunisiensis</name>
    <dbReference type="NCBI Taxonomy" id="2108360"/>
    <lineage>
        <taxon>Bacteria</taxon>
        <taxon>Pseudomonadati</taxon>
        <taxon>Pseudomonadota</taxon>
        <taxon>Alphaproteobacteria</taxon>
        <taxon>Hyphomicrobiales</taxon>
        <taxon>Methylobacteriaceae</taxon>
        <taxon>Microvirga</taxon>
    </lineage>
</organism>
<gene>
    <name evidence="2" type="ORF">FS320_10625</name>
</gene>
<proteinExistence type="predicted"/>
<name>A0A5N7MFI0_9HYPH</name>
<keyword evidence="3" id="KW-1185">Reference proteome</keyword>
<evidence type="ECO:0000313" key="2">
    <source>
        <dbReference type="EMBL" id="MPR25675.1"/>
    </source>
</evidence>
<sequence length="254" mass="27220">MSQPAAQAGTKLRFEESDQCFLAAGTEREGTVGSSASGMRSDVASLTEALATRFPVCRSLAGEDVFRAMAHAFIALSPPLFPVPMTYGDDFGDFIDTFPPAHPVPYLGDVARLEAARTRASHAADANPLTVGELAAFAPYAWERCLAVLHPSVQVVRSTYPIVTIWEAHATESQGPVTSSRPEDALIARPDLGVEVHRLPPGGAVFIQHLMSKATFREAADKAAVADPRFDLVTSLSMLLSHHLIVGLNSRADR</sequence>
<dbReference type="Gene3D" id="1.10.150.690">
    <property type="entry name" value="DUF2063"/>
    <property type="match status" value="1"/>
</dbReference>
<comment type="caution">
    <text evidence="2">The sequence shown here is derived from an EMBL/GenBank/DDBJ whole genome shotgun (WGS) entry which is preliminary data.</text>
</comment>
<reference evidence="2 3" key="1">
    <citation type="journal article" date="2019" name="Syst. Appl. Microbiol.">
        <title>Microvirga tunisiensis sp. nov., a root nodule symbiotic bacterium isolated from Lupinus micranthus and L. luteus grown in Northern Tunisia.</title>
        <authorList>
            <person name="Msaddak A."/>
            <person name="Rejili M."/>
            <person name="Duran D."/>
            <person name="Mars M."/>
            <person name="Palacios J.M."/>
            <person name="Ruiz-Argueso T."/>
            <person name="Rey L."/>
            <person name="Imperial J."/>
        </authorList>
    </citation>
    <scope>NUCLEOTIDE SEQUENCE [LARGE SCALE GENOMIC DNA]</scope>
    <source>
        <strain evidence="2 3">Lmie10</strain>
    </source>
</reference>
<dbReference type="Proteomes" id="UP000403266">
    <property type="component" value="Unassembled WGS sequence"/>
</dbReference>
<dbReference type="Pfam" id="PF09836">
    <property type="entry name" value="DUF2063"/>
    <property type="match status" value="1"/>
</dbReference>
<dbReference type="EMBL" id="VOSK01000029">
    <property type="protein sequence ID" value="MPR25675.1"/>
    <property type="molecule type" value="Genomic_DNA"/>
</dbReference>
<dbReference type="OrthoDB" id="4146344at2"/>